<dbReference type="EMBL" id="FXAW01000002">
    <property type="protein sequence ID" value="SMG23349.1"/>
    <property type="molecule type" value="Genomic_DNA"/>
</dbReference>
<evidence type="ECO:0008006" key="4">
    <source>
        <dbReference type="Google" id="ProtNLM"/>
    </source>
</evidence>
<dbReference type="OrthoDB" id="965878at2"/>
<protein>
    <recommendedName>
        <fullName evidence="4">Secreted protein</fullName>
    </recommendedName>
</protein>
<dbReference type="InterPro" id="IPR058512">
    <property type="entry name" value="DUF8199"/>
</dbReference>
<name>A0A1X7J6Z5_9BACT</name>
<sequence>MKKTISITLLFILLIGNSGLAVATHYCGGSAVESQFVLGHAELNCGMSDMDKICENGSSEEKQIKKKPCCENEYQSLEMADEFQHQVFGSSLNLEFISTFVVTFTGRSFLSTKHKAEFTNYAPPLIERDIPVLVQSFLI</sequence>
<dbReference type="Proteomes" id="UP000193804">
    <property type="component" value="Unassembled WGS sequence"/>
</dbReference>
<evidence type="ECO:0000313" key="2">
    <source>
        <dbReference type="EMBL" id="SMG23349.1"/>
    </source>
</evidence>
<keyword evidence="1" id="KW-0732">Signal</keyword>
<reference evidence="3" key="1">
    <citation type="submission" date="2017-04" db="EMBL/GenBank/DDBJ databases">
        <authorList>
            <person name="Varghese N."/>
            <person name="Submissions S."/>
        </authorList>
    </citation>
    <scope>NUCLEOTIDE SEQUENCE [LARGE SCALE GENOMIC DNA]</scope>
    <source>
        <strain evidence="3">DSM 4125</strain>
    </source>
</reference>
<dbReference type="STRING" id="1028.SAMN05661096_01366"/>
<proteinExistence type="predicted"/>
<gene>
    <name evidence="2" type="ORF">SAMN05661096_01366</name>
</gene>
<feature type="signal peptide" evidence="1">
    <location>
        <begin position="1"/>
        <end position="23"/>
    </location>
</feature>
<accession>A0A1X7J6Z5</accession>
<evidence type="ECO:0000256" key="1">
    <source>
        <dbReference type="SAM" id="SignalP"/>
    </source>
</evidence>
<dbReference type="AlphaFoldDB" id="A0A1X7J6Z5"/>
<dbReference type="NCBIfam" id="NF047658">
    <property type="entry name" value="HYC_CC_PP"/>
    <property type="match status" value="1"/>
</dbReference>
<dbReference type="Pfam" id="PF26622">
    <property type="entry name" value="DUF8199"/>
    <property type="match status" value="1"/>
</dbReference>
<dbReference type="RefSeq" id="WP_013454239.1">
    <property type="nucleotide sequence ID" value="NZ_FXAW01000002.1"/>
</dbReference>
<feature type="chain" id="PRO_5010884989" description="Secreted protein" evidence="1">
    <location>
        <begin position="24"/>
        <end position="139"/>
    </location>
</feature>
<dbReference type="InterPro" id="IPR058060">
    <property type="entry name" value="HYC_CC_PP"/>
</dbReference>
<evidence type="ECO:0000313" key="3">
    <source>
        <dbReference type="Proteomes" id="UP000193804"/>
    </source>
</evidence>
<organism evidence="2 3">
    <name type="scientific">Marivirga sericea</name>
    <dbReference type="NCBI Taxonomy" id="1028"/>
    <lineage>
        <taxon>Bacteria</taxon>
        <taxon>Pseudomonadati</taxon>
        <taxon>Bacteroidota</taxon>
        <taxon>Cytophagia</taxon>
        <taxon>Cytophagales</taxon>
        <taxon>Marivirgaceae</taxon>
        <taxon>Marivirga</taxon>
    </lineage>
</organism>
<keyword evidence="3" id="KW-1185">Reference proteome</keyword>